<dbReference type="EnsemblMetazoa" id="Aqu2.1.38832_001">
    <property type="protein sequence ID" value="Aqu2.1.38832_001"/>
    <property type="gene ID" value="Aqu2.1.38832"/>
</dbReference>
<proteinExistence type="predicted"/>
<name>A0A1X7VH85_AMPQE</name>
<protein>
    <submittedName>
        <fullName evidence="1">Uncharacterized protein</fullName>
    </submittedName>
</protein>
<accession>A0A1X7VH85</accession>
<organism evidence="1">
    <name type="scientific">Amphimedon queenslandica</name>
    <name type="common">Sponge</name>
    <dbReference type="NCBI Taxonomy" id="400682"/>
    <lineage>
        <taxon>Eukaryota</taxon>
        <taxon>Metazoa</taxon>
        <taxon>Porifera</taxon>
        <taxon>Demospongiae</taxon>
        <taxon>Heteroscleromorpha</taxon>
        <taxon>Haplosclerida</taxon>
        <taxon>Niphatidae</taxon>
        <taxon>Amphimedon</taxon>
    </lineage>
</organism>
<dbReference type="AlphaFoldDB" id="A0A1X7VH85"/>
<reference evidence="1" key="1">
    <citation type="submission" date="2017-05" db="UniProtKB">
        <authorList>
            <consortium name="EnsemblMetazoa"/>
        </authorList>
    </citation>
    <scope>IDENTIFICATION</scope>
</reference>
<evidence type="ECO:0000313" key="1">
    <source>
        <dbReference type="EnsemblMetazoa" id="Aqu2.1.38832_001"/>
    </source>
</evidence>
<sequence>MASSEPLPKELENLDPLSCQLIQRAKCFRQLLGWHTHLKSANLYFFEGAMFHLSLPLEKERKL</sequence>
<dbReference type="InParanoid" id="A0A1X7VH85"/>